<evidence type="ECO:0000313" key="5">
    <source>
        <dbReference type="EMBL" id="EPQ52174.1"/>
    </source>
</evidence>
<dbReference type="HOGENOM" id="CLU_005533_0_3_1"/>
<dbReference type="PROSITE" id="PS51683">
    <property type="entry name" value="SAM_OMT_II"/>
    <property type="match status" value="1"/>
</dbReference>
<sequence>MASPTTHLRQLVNLISESVDKIEQAYNARSEPLPSLESTDPRLPEVAFEPDVLKATAALTAACTQLQHTVQPQTTQIFHSASAHHLSACLNVAIRTHAAEALRSAGDKGLHVRDIAKFSPIQPEKLARCLRMLASHYIFREVAPDVFANNRLSVQIDTGKDAEILRSQDLKAVPSCAHAPPLTFGFSPCSTEFQFNIAAKLPETILDPHTADSTSVDNAAVTRVTGQKLGMFDWLMQPEQSKYRSIFNNAMVGVEMYNVPEFILHEDIGWKNLPAGSVVVDVAAGVGTHSLIVARAHPHLRVIVEDLPATIEQAKDYWKTNLPEAVSSGRVEFQSYDFFQPNAVNGAAVYFCRQTIHNWPDKEAVQILKQMAEAADESSRIVIIGHVMLPACREQSSSWSFEPAPEPLLANYGMASRTAYVTDIIMMGTFNAVSSISYPPPRANHISLVSSNNGRALSTPSS</sequence>
<dbReference type="RefSeq" id="XP_007869169.1">
    <property type="nucleotide sequence ID" value="XM_007870978.1"/>
</dbReference>
<dbReference type="eggNOG" id="KOG3178">
    <property type="taxonomic scope" value="Eukaryota"/>
</dbReference>
<dbReference type="SUPFAM" id="SSF53335">
    <property type="entry name" value="S-adenosyl-L-methionine-dependent methyltransferases"/>
    <property type="match status" value="1"/>
</dbReference>
<dbReference type="InterPro" id="IPR016461">
    <property type="entry name" value="COMT-like"/>
</dbReference>
<dbReference type="GO" id="GO:0032259">
    <property type="term" value="P:methylation"/>
    <property type="evidence" value="ECO:0007669"/>
    <property type="project" value="UniProtKB-KW"/>
</dbReference>
<evidence type="ECO:0000256" key="2">
    <source>
        <dbReference type="ARBA" id="ARBA00022679"/>
    </source>
</evidence>
<dbReference type="InterPro" id="IPR001077">
    <property type="entry name" value="COMT_C"/>
</dbReference>
<dbReference type="GeneID" id="19306500"/>
<dbReference type="Proteomes" id="UP000030669">
    <property type="component" value="Unassembled WGS sequence"/>
</dbReference>
<reference evidence="5 6" key="1">
    <citation type="journal article" date="2012" name="Science">
        <title>The Paleozoic origin of enzymatic lignin decomposition reconstructed from 31 fungal genomes.</title>
        <authorList>
            <person name="Floudas D."/>
            <person name="Binder M."/>
            <person name="Riley R."/>
            <person name="Barry K."/>
            <person name="Blanchette R.A."/>
            <person name="Henrissat B."/>
            <person name="Martinez A.T."/>
            <person name="Otillar R."/>
            <person name="Spatafora J.W."/>
            <person name="Yadav J.S."/>
            <person name="Aerts A."/>
            <person name="Benoit I."/>
            <person name="Boyd A."/>
            <person name="Carlson A."/>
            <person name="Copeland A."/>
            <person name="Coutinho P.M."/>
            <person name="de Vries R.P."/>
            <person name="Ferreira P."/>
            <person name="Findley K."/>
            <person name="Foster B."/>
            <person name="Gaskell J."/>
            <person name="Glotzer D."/>
            <person name="Gorecki P."/>
            <person name="Heitman J."/>
            <person name="Hesse C."/>
            <person name="Hori C."/>
            <person name="Igarashi K."/>
            <person name="Jurgens J.A."/>
            <person name="Kallen N."/>
            <person name="Kersten P."/>
            <person name="Kohler A."/>
            <person name="Kuees U."/>
            <person name="Kumar T.K.A."/>
            <person name="Kuo A."/>
            <person name="LaButti K."/>
            <person name="Larrondo L.F."/>
            <person name="Lindquist E."/>
            <person name="Ling A."/>
            <person name="Lombard V."/>
            <person name="Lucas S."/>
            <person name="Lundell T."/>
            <person name="Martin R."/>
            <person name="McLaughlin D.J."/>
            <person name="Morgenstern I."/>
            <person name="Morin E."/>
            <person name="Murat C."/>
            <person name="Nagy L.G."/>
            <person name="Nolan M."/>
            <person name="Ohm R.A."/>
            <person name="Patyshakuliyeva A."/>
            <person name="Rokas A."/>
            <person name="Ruiz-Duenas F.J."/>
            <person name="Sabat G."/>
            <person name="Salamov A."/>
            <person name="Samejima M."/>
            <person name="Schmutz J."/>
            <person name="Slot J.C."/>
            <person name="St John F."/>
            <person name="Stenlid J."/>
            <person name="Sun H."/>
            <person name="Sun S."/>
            <person name="Syed K."/>
            <person name="Tsang A."/>
            <person name="Wiebenga A."/>
            <person name="Young D."/>
            <person name="Pisabarro A."/>
            <person name="Eastwood D.C."/>
            <person name="Martin F."/>
            <person name="Cullen D."/>
            <person name="Grigoriev I.V."/>
            <person name="Hibbett D.S."/>
        </authorList>
    </citation>
    <scope>NUCLEOTIDE SEQUENCE [LARGE SCALE GENOMIC DNA]</scope>
    <source>
        <strain evidence="5 6">ATCC 11539</strain>
    </source>
</reference>
<evidence type="ECO:0000256" key="3">
    <source>
        <dbReference type="ARBA" id="ARBA00022691"/>
    </source>
</evidence>
<dbReference type="OrthoDB" id="2410195at2759"/>
<evidence type="ECO:0000313" key="6">
    <source>
        <dbReference type="Proteomes" id="UP000030669"/>
    </source>
</evidence>
<organism evidence="5 6">
    <name type="scientific">Gloeophyllum trabeum (strain ATCC 11539 / FP-39264 / Madison 617)</name>
    <name type="common">Brown rot fungus</name>
    <dbReference type="NCBI Taxonomy" id="670483"/>
    <lineage>
        <taxon>Eukaryota</taxon>
        <taxon>Fungi</taxon>
        <taxon>Dikarya</taxon>
        <taxon>Basidiomycota</taxon>
        <taxon>Agaricomycotina</taxon>
        <taxon>Agaricomycetes</taxon>
        <taxon>Gloeophyllales</taxon>
        <taxon>Gloeophyllaceae</taxon>
        <taxon>Gloeophyllum</taxon>
    </lineage>
</organism>
<accession>S7RHV0</accession>
<dbReference type="Pfam" id="PF00891">
    <property type="entry name" value="Methyltransf_2"/>
    <property type="match status" value="1"/>
</dbReference>
<dbReference type="InterPro" id="IPR036388">
    <property type="entry name" value="WH-like_DNA-bd_sf"/>
</dbReference>
<dbReference type="SUPFAM" id="SSF46785">
    <property type="entry name" value="Winged helix' DNA-binding domain"/>
    <property type="match status" value="1"/>
</dbReference>
<feature type="domain" description="O-methyltransferase C-terminal" evidence="4">
    <location>
        <begin position="243"/>
        <end position="395"/>
    </location>
</feature>
<dbReference type="PANTHER" id="PTHR43712:SF2">
    <property type="entry name" value="O-METHYLTRANSFERASE CICE"/>
    <property type="match status" value="1"/>
</dbReference>
<dbReference type="AlphaFoldDB" id="S7RHV0"/>
<dbReference type="InterPro" id="IPR036390">
    <property type="entry name" value="WH_DNA-bd_sf"/>
</dbReference>
<evidence type="ECO:0000259" key="4">
    <source>
        <dbReference type="Pfam" id="PF00891"/>
    </source>
</evidence>
<dbReference type="Gene3D" id="3.40.50.150">
    <property type="entry name" value="Vaccinia Virus protein VP39"/>
    <property type="match status" value="1"/>
</dbReference>
<keyword evidence="6" id="KW-1185">Reference proteome</keyword>
<dbReference type="InterPro" id="IPR029063">
    <property type="entry name" value="SAM-dependent_MTases_sf"/>
</dbReference>
<gene>
    <name evidence="5" type="ORF">GLOTRDRAFT_47390</name>
</gene>
<dbReference type="Gene3D" id="1.10.10.10">
    <property type="entry name" value="Winged helix-like DNA-binding domain superfamily/Winged helix DNA-binding domain"/>
    <property type="match status" value="1"/>
</dbReference>
<dbReference type="GO" id="GO:0008171">
    <property type="term" value="F:O-methyltransferase activity"/>
    <property type="evidence" value="ECO:0007669"/>
    <property type="project" value="InterPro"/>
</dbReference>
<keyword evidence="1 5" id="KW-0489">Methyltransferase</keyword>
<keyword evidence="2 5" id="KW-0808">Transferase</keyword>
<dbReference type="PANTHER" id="PTHR43712">
    <property type="entry name" value="PUTATIVE (AFU_ORTHOLOGUE AFUA_4G14580)-RELATED"/>
    <property type="match status" value="1"/>
</dbReference>
<proteinExistence type="predicted"/>
<dbReference type="KEGG" id="gtr:GLOTRDRAFT_47390"/>
<evidence type="ECO:0000256" key="1">
    <source>
        <dbReference type="ARBA" id="ARBA00022603"/>
    </source>
</evidence>
<name>S7RHV0_GLOTA</name>
<protein>
    <submittedName>
        <fullName evidence="5">S-adenosyl-L-methionine-dependent methyltransferase</fullName>
    </submittedName>
</protein>
<keyword evidence="3" id="KW-0949">S-adenosyl-L-methionine</keyword>
<dbReference type="EMBL" id="KB469308">
    <property type="protein sequence ID" value="EPQ52174.1"/>
    <property type="molecule type" value="Genomic_DNA"/>
</dbReference>
<dbReference type="OMA" id="GTDYYDW"/>